<dbReference type="GO" id="GO:0004497">
    <property type="term" value="F:monooxygenase activity"/>
    <property type="evidence" value="ECO:0007669"/>
    <property type="project" value="UniProtKB-KW"/>
</dbReference>
<comment type="caution">
    <text evidence="8">The sequence shown here is derived from an EMBL/GenBank/DDBJ whole genome shotgun (WGS) entry which is preliminary data.</text>
</comment>
<keyword evidence="7" id="KW-0503">Monooxygenase</keyword>
<dbReference type="OrthoDB" id="1470350at2759"/>
<evidence type="ECO:0000256" key="1">
    <source>
        <dbReference type="ARBA" id="ARBA00001971"/>
    </source>
</evidence>
<keyword evidence="5" id="KW-0560">Oxidoreductase</keyword>
<evidence type="ECO:0008006" key="10">
    <source>
        <dbReference type="Google" id="ProtNLM"/>
    </source>
</evidence>
<name>A0A8X7NZ44_BRACI</name>
<dbReference type="InterPro" id="IPR036396">
    <property type="entry name" value="Cyt_P450_sf"/>
</dbReference>
<comment type="similarity">
    <text evidence="2">Belongs to the cytochrome P450 family.</text>
</comment>
<evidence type="ECO:0000256" key="5">
    <source>
        <dbReference type="ARBA" id="ARBA00023002"/>
    </source>
</evidence>
<dbReference type="AlphaFoldDB" id="A0A8X7NZ44"/>
<evidence type="ECO:0000256" key="2">
    <source>
        <dbReference type="ARBA" id="ARBA00010617"/>
    </source>
</evidence>
<evidence type="ECO:0000313" key="8">
    <source>
        <dbReference type="EMBL" id="KAG2240474.1"/>
    </source>
</evidence>
<keyword evidence="4" id="KW-0479">Metal-binding</keyword>
<gene>
    <name evidence="8" type="ORF">Bca52824_090616</name>
</gene>
<dbReference type="GO" id="GO:0020037">
    <property type="term" value="F:heme binding"/>
    <property type="evidence" value="ECO:0007669"/>
    <property type="project" value="InterPro"/>
</dbReference>
<dbReference type="Gene3D" id="1.10.630.10">
    <property type="entry name" value="Cytochrome P450"/>
    <property type="match status" value="1"/>
</dbReference>
<keyword evidence="6" id="KW-0408">Iron</keyword>
<organism evidence="8 9">
    <name type="scientific">Brassica carinata</name>
    <name type="common">Ethiopian mustard</name>
    <name type="synonym">Abyssinian cabbage</name>
    <dbReference type="NCBI Taxonomy" id="52824"/>
    <lineage>
        <taxon>Eukaryota</taxon>
        <taxon>Viridiplantae</taxon>
        <taxon>Streptophyta</taxon>
        <taxon>Embryophyta</taxon>
        <taxon>Tracheophyta</taxon>
        <taxon>Spermatophyta</taxon>
        <taxon>Magnoliopsida</taxon>
        <taxon>eudicotyledons</taxon>
        <taxon>Gunneridae</taxon>
        <taxon>Pentapetalae</taxon>
        <taxon>rosids</taxon>
        <taxon>malvids</taxon>
        <taxon>Brassicales</taxon>
        <taxon>Brassicaceae</taxon>
        <taxon>Brassiceae</taxon>
        <taxon>Brassica</taxon>
    </lineage>
</organism>
<evidence type="ECO:0000256" key="4">
    <source>
        <dbReference type="ARBA" id="ARBA00022723"/>
    </source>
</evidence>
<keyword evidence="3" id="KW-0349">Heme</keyword>
<comment type="cofactor">
    <cofactor evidence="1">
        <name>heme</name>
        <dbReference type="ChEBI" id="CHEBI:30413"/>
    </cofactor>
</comment>
<evidence type="ECO:0000313" key="9">
    <source>
        <dbReference type="Proteomes" id="UP000886595"/>
    </source>
</evidence>
<sequence length="62" mass="7345">MDTNLPRSRDYDPTEQFNKLVYLHAALCETMRLYPPVPIERVSPVRSDVLRVGIKWKQTRRS</sequence>
<accession>A0A8X7NZ44</accession>
<dbReference type="SUPFAM" id="SSF48264">
    <property type="entry name" value="Cytochrome P450"/>
    <property type="match status" value="1"/>
</dbReference>
<dbReference type="Proteomes" id="UP000886595">
    <property type="component" value="Unassembled WGS sequence"/>
</dbReference>
<evidence type="ECO:0000256" key="7">
    <source>
        <dbReference type="ARBA" id="ARBA00023033"/>
    </source>
</evidence>
<dbReference type="GO" id="GO:0005506">
    <property type="term" value="F:iron ion binding"/>
    <property type="evidence" value="ECO:0007669"/>
    <property type="project" value="InterPro"/>
</dbReference>
<protein>
    <recommendedName>
        <fullName evidence="10">Cytochrome P450</fullName>
    </recommendedName>
</protein>
<dbReference type="EMBL" id="JAAMPC010001580">
    <property type="protein sequence ID" value="KAG2240474.1"/>
    <property type="molecule type" value="Genomic_DNA"/>
</dbReference>
<dbReference type="PANTHER" id="PTHR24296">
    <property type="entry name" value="CYTOCHROME P450"/>
    <property type="match status" value="1"/>
</dbReference>
<reference evidence="8 9" key="1">
    <citation type="submission" date="2020-02" db="EMBL/GenBank/DDBJ databases">
        <authorList>
            <person name="Ma Q."/>
            <person name="Huang Y."/>
            <person name="Song X."/>
            <person name="Pei D."/>
        </authorList>
    </citation>
    <scope>NUCLEOTIDE SEQUENCE [LARGE SCALE GENOMIC DNA]</scope>
    <source>
        <strain evidence="8">Sxm20200214</strain>
        <tissue evidence="8">Leaf</tissue>
    </source>
</reference>
<keyword evidence="9" id="KW-1185">Reference proteome</keyword>
<evidence type="ECO:0000256" key="6">
    <source>
        <dbReference type="ARBA" id="ARBA00023004"/>
    </source>
</evidence>
<proteinExistence type="inferred from homology"/>
<dbReference type="GO" id="GO:0016705">
    <property type="term" value="F:oxidoreductase activity, acting on paired donors, with incorporation or reduction of molecular oxygen"/>
    <property type="evidence" value="ECO:0007669"/>
    <property type="project" value="InterPro"/>
</dbReference>
<evidence type="ECO:0000256" key="3">
    <source>
        <dbReference type="ARBA" id="ARBA00022617"/>
    </source>
</evidence>